<dbReference type="InterPro" id="IPR007482">
    <property type="entry name" value="Tyr_Pase-like_PTPLA"/>
</dbReference>
<dbReference type="EC" id="4.2.1.134" evidence="4 13"/>
<comment type="subcellular location">
    <subcellularLocation>
        <location evidence="13">Endoplasmic reticulum membrane</location>
        <topology evidence="13">Multi-pass membrane protein</topology>
    </subcellularLocation>
    <subcellularLocation>
        <location evidence="1">Membrane</location>
        <topology evidence="1">Multi-pass membrane protein</topology>
    </subcellularLocation>
</comment>
<evidence type="ECO:0000256" key="12">
    <source>
        <dbReference type="ARBA" id="ARBA00023239"/>
    </source>
</evidence>
<evidence type="ECO:0000256" key="9">
    <source>
        <dbReference type="ARBA" id="ARBA00023098"/>
    </source>
</evidence>
<evidence type="ECO:0000256" key="5">
    <source>
        <dbReference type="ARBA" id="ARBA00022516"/>
    </source>
</evidence>
<evidence type="ECO:0000256" key="3">
    <source>
        <dbReference type="ARBA" id="ARBA00007811"/>
    </source>
</evidence>
<dbReference type="OrthoDB" id="46988at2759"/>
<keyword evidence="9 13" id="KW-0443">Lipid metabolism</keyword>
<organism evidence="14 15">
    <name type="scientific">Colocasia esculenta</name>
    <name type="common">Wild taro</name>
    <name type="synonym">Arum esculentum</name>
    <dbReference type="NCBI Taxonomy" id="4460"/>
    <lineage>
        <taxon>Eukaryota</taxon>
        <taxon>Viridiplantae</taxon>
        <taxon>Streptophyta</taxon>
        <taxon>Embryophyta</taxon>
        <taxon>Tracheophyta</taxon>
        <taxon>Spermatophyta</taxon>
        <taxon>Magnoliopsida</taxon>
        <taxon>Liliopsida</taxon>
        <taxon>Araceae</taxon>
        <taxon>Aroideae</taxon>
        <taxon>Colocasieae</taxon>
        <taxon>Colocasia</taxon>
    </lineage>
</organism>
<feature type="transmembrane region" description="Helical" evidence="13">
    <location>
        <begin position="77"/>
        <end position="104"/>
    </location>
</feature>
<proteinExistence type="inferred from homology"/>
<comment type="catalytic activity">
    <reaction evidence="13">
        <text>a very-long-chain (3R)-3-hydroxyacyl-CoA = a very-long-chain (2E)-enoyl-CoA + H2O</text>
        <dbReference type="Rhea" id="RHEA:45812"/>
        <dbReference type="ChEBI" id="CHEBI:15377"/>
        <dbReference type="ChEBI" id="CHEBI:83728"/>
        <dbReference type="ChEBI" id="CHEBI:85440"/>
        <dbReference type="EC" id="4.2.1.134"/>
    </reaction>
</comment>
<dbReference type="GO" id="GO:0030497">
    <property type="term" value="P:fatty acid elongation"/>
    <property type="evidence" value="ECO:0007669"/>
    <property type="project" value="TreeGrafter"/>
</dbReference>
<evidence type="ECO:0000256" key="11">
    <source>
        <dbReference type="ARBA" id="ARBA00023160"/>
    </source>
</evidence>
<evidence type="ECO:0000256" key="2">
    <source>
        <dbReference type="ARBA" id="ARBA00005194"/>
    </source>
</evidence>
<evidence type="ECO:0000256" key="7">
    <source>
        <dbReference type="ARBA" id="ARBA00022832"/>
    </source>
</evidence>
<feature type="transmembrane region" description="Helical" evidence="13">
    <location>
        <begin position="6"/>
        <end position="27"/>
    </location>
</feature>
<keyword evidence="7 13" id="KW-0276">Fatty acid metabolism</keyword>
<gene>
    <name evidence="14" type="ORF">Taro_015330</name>
</gene>
<dbReference type="Proteomes" id="UP000652761">
    <property type="component" value="Unassembled WGS sequence"/>
</dbReference>
<comment type="similarity">
    <text evidence="3 13">Belongs to the very long-chain fatty acids dehydratase HACD family.</text>
</comment>
<comment type="caution">
    <text evidence="14">The sequence shown here is derived from an EMBL/GenBank/DDBJ whole genome shotgun (WGS) entry which is preliminary data.</text>
</comment>
<dbReference type="AlphaFoldDB" id="A0A843UH23"/>
<evidence type="ECO:0000256" key="1">
    <source>
        <dbReference type="ARBA" id="ARBA00004141"/>
    </source>
</evidence>
<dbReference type="EMBL" id="NMUH01000657">
    <property type="protein sequence ID" value="MQL82848.1"/>
    <property type="molecule type" value="Genomic_DNA"/>
</dbReference>
<dbReference type="Pfam" id="PF04387">
    <property type="entry name" value="PTPLA"/>
    <property type="match status" value="1"/>
</dbReference>
<comment type="caution">
    <text evidence="13">Lacks conserved residue(s) required for the propagation of feature annotation.</text>
</comment>
<dbReference type="GO" id="GO:0102158">
    <property type="term" value="F:very-long-chain (3R)-3-hydroxyacyl-CoA dehydratase activity"/>
    <property type="evidence" value="ECO:0007669"/>
    <property type="project" value="UniProtKB-EC"/>
</dbReference>
<dbReference type="GO" id="GO:0005789">
    <property type="term" value="C:endoplasmic reticulum membrane"/>
    <property type="evidence" value="ECO:0007669"/>
    <property type="project" value="UniProtKB-SubCell"/>
</dbReference>
<feature type="transmembrane region" description="Helical" evidence="13">
    <location>
        <begin position="216"/>
        <end position="236"/>
    </location>
</feature>
<protein>
    <recommendedName>
        <fullName evidence="4 13">Very-long-chain (3R)-3-hydroxyacyl-CoA dehydratase</fullName>
        <ecNumber evidence="4 13">4.2.1.134</ecNumber>
    </recommendedName>
</protein>
<name>A0A843UH23_COLES</name>
<dbReference type="PANTHER" id="PTHR11035">
    <property type="entry name" value="VERY-LONG-CHAIN (3R)-3-HYDROXYACYL-COA DEHYDRATASE"/>
    <property type="match status" value="1"/>
</dbReference>
<evidence type="ECO:0000256" key="13">
    <source>
        <dbReference type="RuleBase" id="RU363109"/>
    </source>
</evidence>
<comment type="function">
    <text evidence="13">Catalyzes the third of the four reactions of the long-chain fatty acids elongation cycle. This endoplasmic reticulum-bound enzymatic process, allows the addition of two carbons to the chain of long- and very long-chain fatty acids/VLCFAs per cycle. This enzyme catalyzes the dehydration of the 3-hydroxyacyl-CoA intermediate into trans-2,3-enoyl-CoA, within each cycle of fatty acid elongation. Thereby, it participates to the production of VLCFAs of different chain lengths that are involved in multiple biological processes as precursors of membrane lipids and lipid mediators.</text>
</comment>
<evidence type="ECO:0000256" key="6">
    <source>
        <dbReference type="ARBA" id="ARBA00022692"/>
    </source>
</evidence>
<dbReference type="GO" id="GO:0030148">
    <property type="term" value="P:sphingolipid biosynthetic process"/>
    <property type="evidence" value="ECO:0007669"/>
    <property type="project" value="TreeGrafter"/>
</dbReference>
<keyword evidence="15" id="KW-1185">Reference proteome</keyword>
<evidence type="ECO:0000256" key="4">
    <source>
        <dbReference type="ARBA" id="ARBA00013122"/>
    </source>
</evidence>
<dbReference type="GO" id="GO:0042761">
    <property type="term" value="P:very long-chain fatty acid biosynthetic process"/>
    <property type="evidence" value="ECO:0007669"/>
    <property type="project" value="TreeGrafter"/>
</dbReference>
<reference evidence="14" key="1">
    <citation type="submission" date="2017-07" db="EMBL/GenBank/DDBJ databases">
        <title>Taro Niue Genome Assembly and Annotation.</title>
        <authorList>
            <person name="Atibalentja N."/>
            <person name="Keating K."/>
            <person name="Fields C.J."/>
        </authorList>
    </citation>
    <scope>NUCLEOTIDE SEQUENCE</scope>
    <source>
        <strain evidence="14">Niue_2</strain>
        <tissue evidence="14">Leaf</tissue>
    </source>
</reference>
<evidence type="ECO:0000256" key="10">
    <source>
        <dbReference type="ARBA" id="ARBA00023136"/>
    </source>
</evidence>
<evidence type="ECO:0000256" key="8">
    <source>
        <dbReference type="ARBA" id="ARBA00022989"/>
    </source>
</evidence>
<evidence type="ECO:0000313" key="15">
    <source>
        <dbReference type="Proteomes" id="UP000652761"/>
    </source>
</evidence>
<keyword evidence="5 13" id="KW-0444">Lipid biosynthesis</keyword>
<accession>A0A843UH23</accession>
<keyword evidence="11 13" id="KW-0275">Fatty acid biosynthesis</keyword>
<keyword evidence="13" id="KW-0256">Endoplasmic reticulum</keyword>
<comment type="pathway">
    <text evidence="2 13">Lipid metabolism; fatty acid biosynthesis.</text>
</comment>
<evidence type="ECO:0000313" key="14">
    <source>
        <dbReference type="EMBL" id="MQL82848.1"/>
    </source>
</evidence>
<keyword evidence="12 13" id="KW-0456">Lyase</keyword>
<dbReference type="PANTHER" id="PTHR11035:SF35">
    <property type="entry name" value="VERY-LONG-CHAIN (3R)-3-HYDROXYACYL-COA DEHYDRATASE"/>
    <property type="match status" value="1"/>
</dbReference>
<sequence length="254" mass="28603">MSPTARLYLLAYNSLQLLGWAIALTRVLSSCLSAKSFHVAYAAGGDLICNLLRFSFLSGSPAPPLLKSVSVPNKVCIFFFAFVAEGILQSLSFLEVLHAATGLVPSGAMLTLMQWGGRTHFLLAIVRQIAEIQELPQVFITFVAWSASEAIRYSHYALTGVGFCPRWLIYLRYTAFILLYPVGVGPGEIWIMYQSLPFIQERNLHSSLFGRLPFSYYTFVTVLLLCYPFLWLKLYLHLLKQRRSKLGKPHAKKK</sequence>
<keyword evidence="6 13" id="KW-0812">Transmembrane</keyword>
<keyword evidence="10 13" id="KW-0472">Membrane</keyword>
<feature type="transmembrane region" description="Helical" evidence="13">
    <location>
        <begin position="175"/>
        <end position="196"/>
    </location>
</feature>
<dbReference type="UniPathway" id="UPA00094"/>
<keyword evidence="8 13" id="KW-1133">Transmembrane helix</keyword>